<reference evidence="8 9" key="1">
    <citation type="journal article" date="2008" name="Nature">
        <title>The genome of the model beetle and pest Tribolium castaneum.</title>
        <authorList>
            <consortium name="Tribolium Genome Sequencing Consortium"/>
            <person name="Richards S."/>
            <person name="Gibbs R.A."/>
            <person name="Weinstock G.M."/>
            <person name="Brown S.J."/>
            <person name="Denell R."/>
            <person name="Beeman R.W."/>
            <person name="Gibbs R."/>
            <person name="Beeman R.W."/>
            <person name="Brown S.J."/>
            <person name="Bucher G."/>
            <person name="Friedrich M."/>
            <person name="Grimmelikhuijzen C.J."/>
            <person name="Klingler M."/>
            <person name="Lorenzen M."/>
            <person name="Richards S."/>
            <person name="Roth S."/>
            <person name="Schroder R."/>
            <person name="Tautz D."/>
            <person name="Zdobnov E.M."/>
            <person name="Muzny D."/>
            <person name="Gibbs R.A."/>
            <person name="Weinstock G.M."/>
            <person name="Attaway T."/>
            <person name="Bell S."/>
            <person name="Buhay C.J."/>
            <person name="Chandrabose M.N."/>
            <person name="Chavez D."/>
            <person name="Clerk-Blankenburg K.P."/>
            <person name="Cree A."/>
            <person name="Dao M."/>
            <person name="Davis C."/>
            <person name="Chacko J."/>
            <person name="Dinh H."/>
            <person name="Dugan-Rocha S."/>
            <person name="Fowler G."/>
            <person name="Garner T.T."/>
            <person name="Garnes J."/>
            <person name="Gnirke A."/>
            <person name="Hawes A."/>
            <person name="Hernandez J."/>
            <person name="Hines S."/>
            <person name="Holder M."/>
            <person name="Hume J."/>
            <person name="Jhangiani S.N."/>
            <person name="Joshi V."/>
            <person name="Khan Z.M."/>
            <person name="Jackson L."/>
            <person name="Kovar C."/>
            <person name="Kowis A."/>
            <person name="Lee S."/>
            <person name="Lewis L.R."/>
            <person name="Margolis J."/>
            <person name="Morgan M."/>
            <person name="Nazareth L.V."/>
            <person name="Nguyen N."/>
            <person name="Okwuonu G."/>
            <person name="Parker D."/>
            <person name="Richards S."/>
            <person name="Ruiz S.J."/>
            <person name="Santibanez J."/>
            <person name="Savard J."/>
            <person name="Scherer S.E."/>
            <person name="Schneider B."/>
            <person name="Sodergren E."/>
            <person name="Tautz D."/>
            <person name="Vattahil S."/>
            <person name="Villasana D."/>
            <person name="White C.S."/>
            <person name="Wright R."/>
            <person name="Park Y."/>
            <person name="Beeman R.W."/>
            <person name="Lord J."/>
            <person name="Oppert B."/>
            <person name="Lorenzen M."/>
            <person name="Brown S."/>
            <person name="Wang L."/>
            <person name="Savard J."/>
            <person name="Tautz D."/>
            <person name="Richards S."/>
            <person name="Weinstock G."/>
            <person name="Gibbs R.A."/>
            <person name="Liu Y."/>
            <person name="Worley K."/>
            <person name="Weinstock G."/>
            <person name="Elsik C.G."/>
            <person name="Reese J.T."/>
            <person name="Elhaik E."/>
            <person name="Landan G."/>
            <person name="Graur D."/>
            <person name="Arensburger P."/>
            <person name="Atkinson P."/>
            <person name="Beeman R.W."/>
            <person name="Beidler J."/>
            <person name="Brown S.J."/>
            <person name="Demuth J.P."/>
            <person name="Drury D.W."/>
            <person name="Du Y.Z."/>
            <person name="Fujiwara H."/>
            <person name="Lorenzen M."/>
            <person name="Maselli V."/>
            <person name="Osanai M."/>
            <person name="Park Y."/>
            <person name="Robertson H.M."/>
            <person name="Tu Z."/>
            <person name="Wang J.J."/>
            <person name="Wang S."/>
            <person name="Richards S."/>
            <person name="Song H."/>
            <person name="Zhang L."/>
            <person name="Sodergren E."/>
            <person name="Werner D."/>
            <person name="Stanke M."/>
            <person name="Morgenstern B."/>
            <person name="Solovyev V."/>
            <person name="Kosarev P."/>
            <person name="Brown G."/>
            <person name="Chen H.C."/>
            <person name="Ermolaeva O."/>
            <person name="Hlavina W."/>
            <person name="Kapustin Y."/>
            <person name="Kiryutin B."/>
            <person name="Kitts P."/>
            <person name="Maglott D."/>
            <person name="Pruitt K."/>
            <person name="Sapojnikov V."/>
            <person name="Souvorov A."/>
            <person name="Mackey A.J."/>
            <person name="Waterhouse R.M."/>
            <person name="Wyder S."/>
            <person name="Zdobnov E.M."/>
            <person name="Zdobnov E.M."/>
            <person name="Wyder S."/>
            <person name="Kriventseva E.V."/>
            <person name="Kadowaki T."/>
            <person name="Bork P."/>
            <person name="Aranda M."/>
            <person name="Bao R."/>
            <person name="Beermann A."/>
            <person name="Berns N."/>
            <person name="Bolognesi R."/>
            <person name="Bonneton F."/>
            <person name="Bopp D."/>
            <person name="Brown S.J."/>
            <person name="Bucher G."/>
            <person name="Butts T."/>
            <person name="Chaumot A."/>
            <person name="Denell R.E."/>
            <person name="Ferrier D.E."/>
            <person name="Friedrich M."/>
            <person name="Gordon C.M."/>
            <person name="Jindra M."/>
            <person name="Klingler M."/>
            <person name="Lan Q."/>
            <person name="Lattorff H.M."/>
            <person name="Laudet V."/>
            <person name="von Levetsow C."/>
            <person name="Liu Z."/>
            <person name="Lutz R."/>
            <person name="Lynch J.A."/>
            <person name="da Fonseca R.N."/>
            <person name="Posnien N."/>
            <person name="Reuter R."/>
            <person name="Roth S."/>
            <person name="Savard J."/>
            <person name="Schinko J.B."/>
            <person name="Schmitt C."/>
            <person name="Schoppmeier M."/>
            <person name="Schroder R."/>
            <person name="Shippy T.D."/>
            <person name="Simonnet F."/>
            <person name="Marques-Souza H."/>
            <person name="Tautz D."/>
            <person name="Tomoyasu Y."/>
            <person name="Trauner J."/>
            <person name="Van der Zee M."/>
            <person name="Vervoort M."/>
            <person name="Wittkopp N."/>
            <person name="Wimmer E.A."/>
            <person name="Yang X."/>
            <person name="Jones A.K."/>
            <person name="Sattelle D.B."/>
            <person name="Ebert P.R."/>
            <person name="Nelson D."/>
            <person name="Scott J.G."/>
            <person name="Beeman R.W."/>
            <person name="Muthukrishnan S."/>
            <person name="Kramer K.J."/>
            <person name="Arakane Y."/>
            <person name="Beeman R.W."/>
            <person name="Zhu Q."/>
            <person name="Hogenkamp D."/>
            <person name="Dixit R."/>
            <person name="Oppert B."/>
            <person name="Jiang H."/>
            <person name="Zou Z."/>
            <person name="Marshall J."/>
            <person name="Elpidina E."/>
            <person name="Vinokurov K."/>
            <person name="Oppert C."/>
            <person name="Zou Z."/>
            <person name="Evans J."/>
            <person name="Lu Z."/>
            <person name="Zhao P."/>
            <person name="Sumathipala N."/>
            <person name="Altincicek B."/>
            <person name="Vilcinskas A."/>
            <person name="Williams M."/>
            <person name="Hultmark D."/>
            <person name="Hetru C."/>
            <person name="Jiang H."/>
            <person name="Grimmelikhuijzen C.J."/>
            <person name="Hauser F."/>
            <person name="Cazzamali G."/>
            <person name="Williamson M."/>
            <person name="Park Y."/>
            <person name="Li B."/>
            <person name="Tanaka Y."/>
            <person name="Predel R."/>
            <person name="Neupert S."/>
            <person name="Schachtner J."/>
            <person name="Verleyen P."/>
            <person name="Raible F."/>
            <person name="Bork P."/>
            <person name="Friedrich M."/>
            <person name="Walden K.K."/>
            <person name="Robertson H.M."/>
            <person name="Angeli S."/>
            <person name="Foret S."/>
            <person name="Bucher G."/>
            <person name="Schuetz S."/>
            <person name="Maleszka R."/>
            <person name="Wimmer E.A."/>
            <person name="Beeman R.W."/>
            <person name="Lorenzen M."/>
            <person name="Tomoyasu Y."/>
            <person name="Miller S.C."/>
            <person name="Grossmann D."/>
            <person name="Bucher G."/>
        </authorList>
    </citation>
    <scope>NUCLEOTIDE SEQUENCE [LARGE SCALE GENOMIC DNA]</scope>
    <source>
        <strain evidence="8 9">Georgia GA2</strain>
    </source>
</reference>
<evidence type="ECO:0000256" key="6">
    <source>
        <dbReference type="PIRSR" id="PIRSR602678-1"/>
    </source>
</evidence>
<gene>
    <name evidence="5" type="primary">Ciao1</name>
    <name evidence="8" type="synonym">AUGUSTUS-3.0.2_31250</name>
    <name evidence="8" type="ORF">TcasGA2_TC031250</name>
</gene>
<dbReference type="STRING" id="7070.A0A139WBU3"/>
<dbReference type="InterPro" id="IPR036322">
    <property type="entry name" value="WD40_repeat_dom_sf"/>
</dbReference>
<dbReference type="InterPro" id="IPR019775">
    <property type="entry name" value="WD40_repeat_CS"/>
</dbReference>
<evidence type="ECO:0000256" key="4">
    <source>
        <dbReference type="ARBA" id="ARBA00060126"/>
    </source>
</evidence>
<organism evidence="8 9">
    <name type="scientific">Tribolium castaneum</name>
    <name type="common">Red flour beetle</name>
    <dbReference type="NCBI Taxonomy" id="7070"/>
    <lineage>
        <taxon>Eukaryota</taxon>
        <taxon>Metazoa</taxon>
        <taxon>Ecdysozoa</taxon>
        <taxon>Arthropoda</taxon>
        <taxon>Hexapoda</taxon>
        <taxon>Insecta</taxon>
        <taxon>Pterygota</taxon>
        <taxon>Neoptera</taxon>
        <taxon>Endopterygota</taxon>
        <taxon>Coleoptera</taxon>
        <taxon>Polyphaga</taxon>
        <taxon>Cucujiformia</taxon>
        <taxon>Tenebrionidae</taxon>
        <taxon>Tenebrionidae incertae sedis</taxon>
        <taxon>Tribolium</taxon>
    </lineage>
</organism>
<dbReference type="Gene3D" id="2.130.10.10">
    <property type="entry name" value="YVTN repeat-like/Quinoprotein amine dehydrogenase"/>
    <property type="match status" value="1"/>
</dbReference>
<keyword evidence="3" id="KW-0677">Repeat</keyword>
<dbReference type="AlphaFoldDB" id="A0A139WBU3"/>
<evidence type="ECO:0000256" key="1">
    <source>
        <dbReference type="ARBA" id="ARBA00006964"/>
    </source>
</evidence>
<evidence type="ECO:0000256" key="3">
    <source>
        <dbReference type="ARBA" id="ARBA00022737"/>
    </source>
</evidence>
<feature type="repeat" description="WD" evidence="7">
    <location>
        <begin position="145"/>
        <end position="177"/>
    </location>
</feature>
<dbReference type="HAMAP" id="MF_03037">
    <property type="entry name" value="ciao1"/>
    <property type="match status" value="1"/>
</dbReference>
<dbReference type="GO" id="GO:0016226">
    <property type="term" value="P:iron-sulfur cluster assembly"/>
    <property type="evidence" value="ECO:0000318"/>
    <property type="project" value="GO_Central"/>
</dbReference>
<accession>A0A139WBU3</accession>
<reference evidence="8 9" key="2">
    <citation type="journal article" date="2010" name="Nucleic Acids Res.">
        <title>BeetleBase in 2010: revisions to provide comprehensive genomic information for Tribolium castaneum.</title>
        <authorList>
            <person name="Kim H.S."/>
            <person name="Murphy T."/>
            <person name="Xia J."/>
            <person name="Caragea D."/>
            <person name="Park Y."/>
            <person name="Beeman R.W."/>
            <person name="Lorenzen M.D."/>
            <person name="Butcher S."/>
            <person name="Manak J.R."/>
            <person name="Brown S.J."/>
        </authorList>
    </citation>
    <scope>GENOME REANNOTATION</scope>
    <source>
        <strain evidence="8 9">Georgia GA2</strain>
    </source>
</reference>
<evidence type="ECO:0000256" key="5">
    <source>
        <dbReference type="HAMAP-Rule" id="MF_03037"/>
    </source>
</evidence>
<name>A0A139WBU3_TRICA</name>
<comment type="function">
    <text evidence="5">Essential component of the cytosolic iron-sulfur (Fe/S) protein assembly machinery. Required for the maturation of extramitochondrial Fe/S proteins.</text>
</comment>
<feature type="repeat" description="WD" evidence="7">
    <location>
        <begin position="191"/>
        <end position="223"/>
    </location>
</feature>
<dbReference type="InterPro" id="IPR028608">
    <property type="entry name" value="CIAO1/Cia1"/>
</dbReference>
<comment type="function">
    <text evidence="4">Key component of the cytosolic iron-sulfur protein assembly (CIA) complex, a multiprotein complex that mediates the incorporation of iron-sulfur cluster into extramitochondrial Fe/S proteins. As a CIA complex component, interacts specifically with CIAO2A or CIAO2B and MMS19 to assist different branches of iron-sulfur protein assembly, depending of its interactors. The complex CIAO1:CIAO2B:MMS19 binds to and facilitates the assembly of most cytosolic-nuclear Fe/S proteins. CIAO1:CIAO2A specifically matures ACO1 and stabilizes IREB2. Seems to specifically modulate the transactivation activity of WT1. As part of the mitotic spindle-associated MMXD complex it may play a role in chromosome segregation.</text>
</comment>
<keyword evidence="9" id="KW-1185">Reference proteome</keyword>
<dbReference type="PROSITE" id="PS50082">
    <property type="entry name" value="WD_REPEATS_2"/>
    <property type="match status" value="5"/>
</dbReference>
<evidence type="ECO:0000313" key="9">
    <source>
        <dbReference type="Proteomes" id="UP000007266"/>
    </source>
</evidence>
<protein>
    <recommendedName>
        <fullName evidence="5">Probable cytosolic iron-sulfur protein assembly protein Ciao1</fullName>
    </recommendedName>
</protein>
<dbReference type="InterPro" id="IPR015943">
    <property type="entry name" value="WD40/YVTN_repeat-like_dom_sf"/>
</dbReference>
<dbReference type="SUPFAM" id="SSF102705">
    <property type="entry name" value="NIF3 (NGG1p interacting factor 3)-like"/>
    <property type="match status" value="1"/>
</dbReference>
<keyword evidence="2 7" id="KW-0853">WD repeat</keyword>
<keyword evidence="6" id="KW-0479">Metal-binding</keyword>
<feature type="binding site" evidence="6">
    <location>
        <position position="563"/>
    </location>
    <ligand>
        <name>a divalent metal cation</name>
        <dbReference type="ChEBI" id="CHEBI:60240"/>
        <label>1</label>
    </ligand>
</feature>
<comment type="similarity">
    <text evidence="1">Belongs to the GTP cyclohydrolase I type 2/NIF3 family.</text>
</comment>
<dbReference type="InterPro" id="IPR036069">
    <property type="entry name" value="DUF34/NIF3_sf"/>
</dbReference>
<dbReference type="NCBIfam" id="TIGR00486">
    <property type="entry name" value="YbgI_SA1388"/>
    <property type="match status" value="1"/>
</dbReference>
<dbReference type="Pfam" id="PF00400">
    <property type="entry name" value="WD40"/>
    <property type="match status" value="7"/>
</dbReference>
<dbReference type="PANTHER" id="PTHR19920:SF0">
    <property type="entry name" value="CYTOSOLIC IRON-SULFUR PROTEIN ASSEMBLY PROTEIN CIAO1-RELATED"/>
    <property type="match status" value="1"/>
</dbReference>
<dbReference type="SUPFAM" id="SSF50978">
    <property type="entry name" value="WD40 repeat-like"/>
    <property type="match status" value="1"/>
</dbReference>
<evidence type="ECO:0000313" key="8">
    <source>
        <dbReference type="EMBL" id="KYB25409.1"/>
    </source>
</evidence>
<dbReference type="FunCoup" id="A0A139WBU3">
    <property type="interactions" value="539"/>
</dbReference>
<feature type="repeat" description="WD" evidence="7">
    <location>
        <begin position="56"/>
        <end position="97"/>
    </location>
</feature>
<dbReference type="InterPro" id="IPR001680">
    <property type="entry name" value="WD40_rpt"/>
</dbReference>
<dbReference type="GO" id="GO:0097361">
    <property type="term" value="C:cytosolic [4Fe-4S] assembly targeting complex"/>
    <property type="evidence" value="ECO:0000318"/>
    <property type="project" value="GO_Central"/>
</dbReference>
<dbReference type="FunFam" id="2.130.10.10:FF:000136">
    <property type="entry name" value="Probable cytosolic iron-sulfur protein assembly protein CIAO1"/>
    <property type="match status" value="1"/>
</dbReference>
<dbReference type="Gene3D" id="3.40.1390.30">
    <property type="entry name" value="NIF3 (NGG1p interacting factor 3)-like"/>
    <property type="match status" value="1"/>
</dbReference>
<feature type="repeat" description="WD" evidence="7">
    <location>
        <begin position="10"/>
        <end position="42"/>
    </location>
</feature>
<dbReference type="eggNOG" id="KOG0645">
    <property type="taxonomic scope" value="Eukaryota"/>
</dbReference>
<feature type="repeat" description="WD" evidence="7">
    <location>
        <begin position="100"/>
        <end position="133"/>
    </location>
</feature>
<dbReference type="SMART" id="SM00320">
    <property type="entry name" value="WD40"/>
    <property type="match status" value="7"/>
</dbReference>
<dbReference type="Proteomes" id="UP000007266">
    <property type="component" value="Linkage group 9"/>
</dbReference>
<dbReference type="PROSITE" id="PS50294">
    <property type="entry name" value="WD_REPEATS_REGION"/>
    <property type="match status" value="5"/>
</dbReference>
<dbReference type="EMBL" id="KQ971372">
    <property type="protein sequence ID" value="KYB25409.1"/>
    <property type="molecule type" value="Genomic_DNA"/>
</dbReference>
<dbReference type="FunFam" id="3.40.1390.30:FF:000001">
    <property type="entry name" value="GTP cyclohydrolase 1 type 2"/>
    <property type="match status" value="1"/>
</dbReference>
<feature type="binding site" evidence="6">
    <location>
        <position position="567"/>
    </location>
    <ligand>
        <name>a divalent metal cation</name>
        <dbReference type="ChEBI" id="CHEBI:60240"/>
        <label>1</label>
    </ligand>
</feature>
<evidence type="ECO:0000256" key="2">
    <source>
        <dbReference type="ARBA" id="ARBA00022574"/>
    </source>
</evidence>
<dbReference type="InterPro" id="IPR002678">
    <property type="entry name" value="DUF34/NIF3"/>
</dbReference>
<dbReference type="OMA" id="RIVIQCI"/>
<dbReference type="Pfam" id="PF01784">
    <property type="entry name" value="DUF34_NIF3"/>
    <property type="match status" value="1"/>
</dbReference>
<comment type="similarity">
    <text evidence="5">Belongs to the WD repeat CIA1 family.</text>
</comment>
<sequence>MSKLEPLQTLCKHTGRVWDVSWHPKGQTFASCGEDKTIRIWSKDSDSKWSNKVILTDGHKRTIREIAWSPCGNYLASASFDTTTCIWDKKSGEFECNATLEGHENEVKSVSWSKSGRFLATCSRDKSVWIWEIAEEDEYDCAAVLSAHTQDVKKVVWHPHDDILASASYDNTVKLFKEDQSDNDWVCFATLQGHESTVWSISWDKTGTRIVSCSDDATLKIWQKGQNTEETWKCVCTMSGYHNRTIYDVSWNHSSDLIATACGDDAIRIFKEEEGGDLEAPTFSQVTCIERAHAQDVNCVAWNPLLSDILVSCSDDGEIKLRLAALSRIKNYYSTGPQMSVKEIVKTLQSYAPLTLAESWDNVGLLVDPMTDKQVKTILLTNDLTEDVVNEAKNFQAGLIISYHPNIFQGLKTVSDKTWKERIVIQCIRHEIAVYSPHTSWDCVEGGVNDWLASAFAFKNIAPIKPLENPRQGAGRILTLDTPITVETAVANVKKHVGVGHLRLALARNKGLDARIETVGLCAGSGASVLKGLTSDLYLTGEMSHHEVLDATQNGVHVILCEHSNSERGFLGRFQKQLSDLLQNSVNIIVSSVDKDPLIVV</sequence>
<dbReference type="InParanoid" id="A0A139WBU3"/>
<evidence type="ECO:0000256" key="7">
    <source>
        <dbReference type="PROSITE-ProRule" id="PRU00221"/>
    </source>
</evidence>
<dbReference type="GO" id="GO:0046872">
    <property type="term" value="F:metal ion binding"/>
    <property type="evidence" value="ECO:0007669"/>
    <property type="project" value="UniProtKB-KW"/>
</dbReference>
<dbReference type="PANTHER" id="PTHR19920">
    <property type="entry name" value="WD40 PROTEIN CIAO1"/>
    <property type="match status" value="1"/>
</dbReference>
<proteinExistence type="inferred from homology"/>
<dbReference type="PROSITE" id="PS00678">
    <property type="entry name" value="WD_REPEATS_1"/>
    <property type="match status" value="1"/>
</dbReference>
<dbReference type="CDD" id="cd00200">
    <property type="entry name" value="WD40"/>
    <property type="match status" value="1"/>
</dbReference>
<feature type="binding site" evidence="6">
    <location>
        <position position="442"/>
    </location>
    <ligand>
        <name>a divalent metal cation</name>
        <dbReference type="ChEBI" id="CHEBI:60240"/>
        <label>1</label>
    </ligand>
</feature>
<feature type="binding site" evidence="6">
    <location>
        <position position="404"/>
    </location>
    <ligand>
        <name>a divalent metal cation</name>
        <dbReference type="ChEBI" id="CHEBI:60240"/>
        <label>1</label>
    </ligand>
</feature>